<evidence type="ECO:0000313" key="3">
    <source>
        <dbReference type="Proteomes" id="UP000198666"/>
    </source>
</evidence>
<dbReference type="STRING" id="361279.SAMN05421663_105281"/>
<keyword evidence="3" id="KW-1185">Reference proteome</keyword>
<dbReference type="Gene3D" id="3.40.50.1820">
    <property type="entry name" value="alpha/beta hydrolase"/>
    <property type="match status" value="1"/>
</dbReference>
<reference evidence="3" key="1">
    <citation type="submission" date="2016-10" db="EMBL/GenBank/DDBJ databases">
        <authorList>
            <person name="Varghese N."/>
            <person name="Submissions S."/>
        </authorList>
    </citation>
    <scope>NUCLEOTIDE SEQUENCE [LARGE SCALE GENOMIC DNA]</scope>
    <source>
        <strain evidence="3">DSM 21620</strain>
    </source>
</reference>
<accession>A0A1G6QYW3</accession>
<dbReference type="PANTHER" id="PTHR43798:SF6">
    <property type="entry name" value="HYDROLASE, PUTATIVE (AFU_ORTHOLOGUE AFUA_4G13070)-RELATED"/>
    <property type="match status" value="1"/>
</dbReference>
<evidence type="ECO:0000313" key="2">
    <source>
        <dbReference type="EMBL" id="SDC97498.1"/>
    </source>
</evidence>
<dbReference type="Pfam" id="PF00561">
    <property type="entry name" value="Abhydrolase_1"/>
    <property type="match status" value="1"/>
</dbReference>
<dbReference type="OrthoDB" id="6191536at2"/>
<proteinExistence type="predicted"/>
<dbReference type="Proteomes" id="UP000198666">
    <property type="component" value="Unassembled WGS sequence"/>
</dbReference>
<gene>
    <name evidence="2" type="ORF">SAMN05421663_105281</name>
</gene>
<organism evidence="2 3">
    <name type="scientific">Terribacillus halophilus</name>
    <dbReference type="NCBI Taxonomy" id="361279"/>
    <lineage>
        <taxon>Bacteria</taxon>
        <taxon>Bacillati</taxon>
        <taxon>Bacillota</taxon>
        <taxon>Bacilli</taxon>
        <taxon>Bacillales</taxon>
        <taxon>Bacillaceae</taxon>
        <taxon>Terribacillus</taxon>
    </lineage>
</organism>
<name>A0A1G6QYW3_9BACI</name>
<dbReference type="InterPro" id="IPR000073">
    <property type="entry name" value="AB_hydrolase_1"/>
</dbReference>
<dbReference type="InterPro" id="IPR029058">
    <property type="entry name" value="AB_hydrolase_fold"/>
</dbReference>
<dbReference type="EMBL" id="FMZB01000005">
    <property type="protein sequence ID" value="SDC97498.1"/>
    <property type="molecule type" value="Genomic_DNA"/>
</dbReference>
<dbReference type="InterPro" id="IPR050266">
    <property type="entry name" value="AB_hydrolase_sf"/>
</dbReference>
<dbReference type="AlphaFoldDB" id="A0A1G6QYW3"/>
<sequence>MPYCRIGDTEIYYEEAGEGTPIIMIHGYSPDHRLMSGCMEPIFKNKKGWRRIYLDLPGMGKTKHYQQISSSDEMLEMVANFIHTIIPHQVYAVAGESYGGYLTRGLLEREPEKILGAALICPVIKPNFSERDVEEHIVRQEDNELKARLTAEEWDDFRSNNVILNSYTWERYNKEIVGGCAVSDAEFLDKVKQRYAFSFDIDKSIFRSPAVFLMGRQDDVVGYKDALDIMELFPEGSFAVLDTAGHNLQIEQPAIFQASITDWLNRMEHQGK</sequence>
<evidence type="ECO:0000259" key="1">
    <source>
        <dbReference type="Pfam" id="PF00561"/>
    </source>
</evidence>
<feature type="domain" description="AB hydrolase-1" evidence="1">
    <location>
        <begin position="21"/>
        <end position="253"/>
    </location>
</feature>
<protein>
    <submittedName>
        <fullName evidence="2">Pimeloyl-ACP methyl ester carboxylesterase</fullName>
    </submittedName>
</protein>
<dbReference type="PANTHER" id="PTHR43798">
    <property type="entry name" value="MONOACYLGLYCEROL LIPASE"/>
    <property type="match status" value="1"/>
</dbReference>
<dbReference type="RefSeq" id="WP_093727354.1">
    <property type="nucleotide sequence ID" value="NZ_FMZB01000005.1"/>
</dbReference>
<dbReference type="SUPFAM" id="SSF53474">
    <property type="entry name" value="alpha/beta-Hydrolases"/>
    <property type="match status" value="1"/>
</dbReference>